<dbReference type="EMBL" id="JAGFBR010000009">
    <property type="protein sequence ID" value="KAH0462112.1"/>
    <property type="molecule type" value="Genomic_DNA"/>
</dbReference>
<gene>
    <name evidence="1" type="ORF">IEQ34_009687</name>
</gene>
<reference evidence="1 2" key="1">
    <citation type="journal article" date="2021" name="Hortic Res">
        <title>Chromosome-scale assembly of the Dendrobium chrysotoxum genome enhances the understanding of orchid evolution.</title>
        <authorList>
            <person name="Zhang Y."/>
            <person name="Zhang G.Q."/>
            <person name="Zhang D."/>
            <person name="Liu X.D."/>
            <person name="Xu X.Y."/>
            <person name="Sun W.H."/>
            <person name="Yu X."/>
            <person name="Zhu X."/>
            <person name="Wang Z.W."/>
            <person name="Zhao X."/>
            <person name="Zhong W.Y."/>
            <person name="Chen H."/>
            <person name="Yin W.L."/>
            <person name="Huang T."/>
            <person name="Niu S.C."/>
            <person name="Liu Z.J."/>
        </authorList>
    </citation>
    <scope>NUCLEOTIDE SEQUENCE [LARGE SCALE GENOMIC DNA]</scope>
    <source>
        <strain evidence="1">Lindl</strain>
    </source>
</reference>
<evidence type="ECO:0000313" key="1">
    <source>
        <dbReference type="EMBL" id="KAH0462112.1"/>
    </source>
</evidence>
<dbReference type="Proteomes" id="UP000775213">
    <property type="component" value="Unassembled WGS sequence"/>
</dbReference>
<evidence type="ECO:0008006" key="3">
    <source>
        <dbReference type="Google" id="ProtNLM"/>
    </source>
</evidence>
<name>A0AAV7H1C2_DENCH</name>
<proteinExistence type="predicted"/>
<evidence type="ECO:0000313" key="2">
    <source>
        <dbReference type="Proteomes" id="UP000775213"/>
    </source>
</evidence>
<protein>
    <recommendedName>
        <fullName evidence="3">Ubiquitin-like protease family profile domain-containing protein</fullName>
    </recommendedName>
</protein>
<accession>A0AAV7H1C2</accession>
<organism evidence="1 2">
    <name type="scientific">Dendrobium chrysotoxum</name>
    <name type="common">Orchid</name>
    <dbReference type="NCBI Taxonomy" id="161865"/>
    <lineage>
        <taxon>Eukaryota</taxon>
        <taxon>Viridiplantae</taxon>
        <taxon>Streptophyta</taxon>
        <taxon>Embryophyta</taxon>
        <taxon>Tracheophyta</taxon>
        <taxon>Spermatophyta</taxon>
        <taxon>Magnoliopsida</taxon>
        <taxon>Liliopsida</taxon>
        <taxon>Asparagales</taxon>
        <taxon>Orchidaceae</taxon>
        <taxon>Epidendroideae</taxon>
        <taxon>Malaxideae</taxon>
        <taxon>Dendrobiinae</taxon>
        <taxon>Dendrobium</taxon>
    </lineage>
</organism>
<keyword evidence="2" id="KW-1185">Reference proteome</keyword>
<sequence>MIFSTGNIVSFRSQIDELLTDKYLDNNHIDAFVILLAEKNQLCLVVSLVHWVCLVAGPNSQWCANPENSFDCGIFVCKYIEAVIQHQAVKWTEHKD</sequence>
<dbReference type="AlphaFoldDB" id="A0AAV7H1C2"/>
<dbReference type="InterPro" id="IPR038765">
    <property type="entry name" value="Papain-like_cys_pep_sf"/>
</dbReference>
<dbReference type="SUPFAM" id="SSF54001">
    <property type="entry name" value="Cysteine proteinases"/>
    <property type="match status" value="1"/>
</dbReference>
<dbReference type="Gene3D" id="1.10.418.20">
    <property type="match status" value="1"/>
</dbReference>
<comment type="caution">
    <text evidence="1">The sequence shown here is derived from an EMBL/GenBank/DDBJ whole genome shotgun (WGS) entry which is preliminary data.</text>
</comment>